<dbReference type="PROSITE" id="PS50043">
    <property type="entry name" value="HTH_LUXR_2"/>
    <property type="match status" value="1"/>
</dbReference>
<dbReference type="InterPro" id="IPR000792">
    <property type="entry name" value="Tscrpt_reg_LuxR_C"/>
</dbReference>
<dbReference type="SUPFAM" id="SSF46894">
    <property type="entry name" value="C-terminal effector domain of the bipartite response regulators"/>
    <property type="match status" value="1"/>
</dbReference>
<dbReference type="InterPro" id="IPR011990">
    <property type="entry name" value="TPR-like_helical_dom_sf"/>
</dbReference>
<keyword evidence="2" id="KW-0067">ATP-binding</keyword>
<dbReference type="CDD" id="cd06170">
    <property type="entry name" value="LuxR_C_like"/>
    <property type="match status" value="1"/>
</dbReference>
<dbReference type="PANTHER" id="PTHR16305:SF35">
    <property type="entry name" value="TRANSCRIPTIONAL ACTIVATOR DOMAIN"/>
    <property type="match status" value="1"/>
</dbReference>
<evidence type="ECO:0000313" key="5">
    <source>
        <dbReference type="EMBL" id="MDR7362538.1"/>
    </source>
</evidence>
<dbReference type="InterPro" id="IPR027417">
    <property type="entry name" value="P-loop_NTPase"/>
</dbReference>
<dbReference type="Pfam" id="PF13191">
    <property type="entry name" value="AAA_16"/>
    <property type="match status" value="1"/>
</dbReference>
<dbReference type="Gene3D" id="1.10.10.10">
    <property type="entry name" value="Winged helix-like DNA-binding domain superfamily/Winged helix DNA-binding domain"/>
    <property type="match status" value="1"/>
</dbReference>
<evidence type="ECO:0000313" key="6">
    <source>
        <dbReference type="Proteomes" id="UP001183648"/>
    </source>
</evidence>
<dbReference type="GO" id="GO:0003677">
    <property type="term" value="F:DNA binding"/>
    <property type="evidence" value="ECO:0007669"/>
    <property type="project" value="UniProtKB-KW"/>
</dbReference>
<dbReference type="InterPro" id="IPR041664">
    <property type="entry name" value="AAA_16"/>
</dbReference>
<dbReference type="Gene3D" id="1.25.40.10">
    <property type="entry name" value="Tetratricopeptide repeat domain"/>
    <property type="match status" value="1"/>
</dbReference>
<dbReference type="InterPro" id="IPR016032">
    <property type="entry name" value="Sig_transdc_resp-reg_C-effctor"/>
</dbReference>
<dbReference type="SUPFAM" id="SSF52540">
    <property type="entry name" value="P-loop containing nucleoside triphosphate hydrolases"/>
    <property type="match status" value="1"/>
</dbReference>
<evidence type="ECO:0000256" key="2">
    <source>
        <dbReference type="ARBA" id="ARBA00022840"/>
    </source>
</evidence>
<dbReference type="RefSeq" id="WP_310306669.1">
    <property type="nucleotide sequence ID" value="NZ_BAAAPS010000008.1"/>
</dbReference>
<dbReference type="CDD" id="cd00009">
    <property type="entry name" value="AAA"/>
    <property type="match status" value="1"/>
</dbReference>
<dbReference type="PROSITE" id="PS00622">
    <property type="entry name" value="HTH_LUXR_1"/>
    <property type="match status" value="1"/>
</dbReference>
<dbReference type="InterPro" id="IPR036388">
    <property type="entry name" value="WH-like_DNA-bd_sf"/>
</dbReference>
<proteinExistence type="predicted"/>
<dbReference type="Pfam" id="PF00196">
    <property type="entry name" value="GerE"/>
    <property type="match status" value="1"/>
</dbReference>
<dbReference type="InterPro" id="IPR003593">
    <property type="entry name" value="AAA+_ATPase"/>
</dbReference>
<dbReference type="PANTHER" id="PTHR16305">
    <property type="entry name" value="TESTICULAR SOLUBLE ADENYLYL CYCLASE"/>
    <property type="match status" value="1"/>
</dbReference>
<name>A0ABU2BV84_9ACTN</name>
<dbReference type="PRINTS" id="PR00038">
    <property type="entry name" value="HTHLUXR"/>
</dbReference>
<gene>
    <name evidence="5" type="ORF">J2S63_002091</name>
</gene>
<comment type="caution">
    <text evidence="5">The sequence shown here is derived from an EMBL/GenBank/DDBJ whole genome shotgun (WGS) entry which is preliminary data.</text>
</comment>
<dbReference type="SMART" id="SM00421">
    <property type="entry name" value="HTH_LUXR"/>
    <property type="match status" value="1"/>
</dbReference>
<dbReference type="EMBL" id="JAVDYG010000001">
    <property type="protein sequence ID" value="MDR7362538.1"/>
    <property type="molecule type" value="Genomic_DNA"/>
</dbReference>
<organism evidence="5 6">
    <name type="scientific">Nocardioides marmoribigeumensis</name>
    <dbReference type="NCBI Taxonomy" id="433649"/>
    <lineage>
        <taxon>Bacteria</taxon>
        <taxon>Bacillati</taxon>
        <taxon>Actinomycetota</taxon>
        <taxon>Actinomycetes</taxon>
        <taxon>Propionibacteriales</taxon>
        <taxon>Nocardioidaceae</taxon>
        <taxon>Nocardioides</taxon>
    </lineage>
</organism>
<reference evidence="5 6" key="1">
    <citation type="submission" date="2023-07" db="EMBL/GenBank/DDBJ databases">
        <title>Sequencing the genomes of 1000 actinobacteria strains.</title>
        <authorList>
            <person name="Klenk H.-P."/>
        </authorList>
    </citation>
    <scope>NUCLEOTIDE SEQUENCE [LARGE SCALE GENOMIC DNA]</scope>
    <source>
        <strain evidence="5 6">DSM 19426</strain>
    </source>
</reference>
<sequence length="911" mass="96833">MVDNLPEPLGREDEIAVLVDHLGTAGAGALLLTGPAGIGKTTLLAALARRAEVAGRCVVRVRATEIEQSLPYVTLGDVVAGLGPAHLDGLPAHHRAALEVALLTRAPAGAGATVAAVPVALRELLERAGRDRPLLLAVDDLQWVDRESLVALTYAVRRLRGRVSLVATVREPVEEELAALGDRLAVGPLPVDAGVRLVRSVLGEPSSYSLALRVHRAASGNPMLALELARAVAEQSEWSSDRLSELVPSDALAGSVAERVSSLPDAVRDVLAHAAAVARPTVDLLTRCCGPGVAEHLAEARRAGLVLTSGSAVRFAHPLYAAALLGDLAPADRRAVHRRLAELPLEEEELAWHRARACEGTDAEVAAVVERAALRARGRGAPHGAAELGALARDLTPLEHVADRARRGRLVGASLVDAGDLHGARDVLERLRDELAPGADRATTRVSLSEVLYELEGPTTAEREARAALQEAGDAPLVAAAAHLALVDRSHADAAERLSHAREALTLLSAGPEDDPRLRAQALREIALARFHRGDGMPAEILEAMELERTLADPPPVAWAAETCYAECIKYLDRLDEADTLLDTCHARAEQVGDLASLVDVLGHRAELALWLGRVEEGGRLATRARTLAEELEQHGRVGIAAAFAVLAAAHAGDLPAGRREGQLAADAELDEWSCAMLAHARGRLELWWGDAEEARRQLETCDRLARSRELSVPRQWRYLGDFVEALVATGERCRARERLEDLRAWAAVTGLSSSAGMARRAAGVLAEAEGDLDRAAQELEAAVAAFASVGMRFHAARTRVTLGAVLRRARRRRLARETLTAAVLDLREMGALGWVATAESELARVSGRAGSAGALTPAEEQVATLVVQGLSNKEVAAALSISLRTVEAHLTRVYAKVGVRSRAGLASRLR</sequence>
<dbReference type="SMART" id="SM00382">
    <property type="entry name" value="AAA"/>
    <property type="match status" value="1"/>
</dbReference>
<keyword evidence="5" id="KW-0238">DNA-binding</keyword>
<accession>A0ABU2BV84</accession>
<keyword evidence="3" id="KW-0175">Coiled coil</keyword>
<dbReference type="Gene3D" id="3.40.50.300">
    <property type="entry name" value="P-loop containing nucleotide triphosphate hydrolases"/>
    <property type="match status" value="1"/>
</dbReference>
<evidence type="ECO:0000256" key="1">
    <source>
        <dbReference type="ARBA" id="ARBA00022741"/>
    </source>
</evidence>
<protein>
    <submittedName>
        <fullName evidence="5">DNA-binding CsgD family transcriptional regulator/DNA polymerase III delta prime subunit/predicted nucleic acid-binding protein</fullName>
    </submittedName>
</protein>
<feature type="coiled-coil region" evidence="3">
    <location>
        <begin position="759"/>
        <end position="786"/>
    </location>
</feature>
<keyword evidence="1" id="KW-0547">Nucleotide-binding</keyword>
<dbReference type="Proteomes" id="UP001183648">
    <property type="component" value="Unassembled WGS sequence"/>
</dbReference>
<evidence type="ECO:0000259" key="4">
    <source>
        <dbReference type="PROSITE" id="PS50043"/>
    </source>
</evidence>
<feature type="domain" description="HTH luxR-type" evidence="4">
    <location>
        <begin position="849"/>
        <end position="911"/>
    </location>
</feature>
<keyword evidence="6" id="KW-1185">Reference proteome</keyword>
<evidence type="ECO:0000256" key="3">
    <source>
        <dbReference type="SAM" id="Coils"/>
    </source>
</evidence>